<dbReference type="AlphaFoldDB" id="A0A6A5SEE0"/>
<proteinExistence type="predicted"/>
<keyword evidence="2" id="KW-1185">Reference proteome</keyword>
<dbReference type="EMBL" id="ML976106">
    <property type="protein sequence ID" value="KAF1938413.1"/>
    <property type="molecule type" value="Genomic_DNA"/>
</dbReference>
<organism evidence="1 2">
    <name type="scientific">Clathrospora elynae</name>
    <dbReference type="NCBI Taxonomy" id="706981"/>
    <lineage>
        <taxon>Eukaryota</taxon>
        <taxon>Fungi</taxon>
        <taxon>Dikarya</taxon>
        <taxon>Ascomycota</taxon>
        <taxon>Pezizomycotina</taxon>
        <taxon>Dothideomycetes</taxon>
        <taxon>Pleosporomycetidae</taxon>
        <taxon>Pleosporales</taxon>
        <taxon>Diademaceae</taxon>
        <taxon>Clathrospora</taxon>
    </lineage>
</organism>
<dbReference type="Proteomes" id="UP000800038">
    <property type="component" value="Unassembled WGS sequence"/>
</dbReference>
<evidence type="ECO:0000313" key="1">
    <source>
        <dbReference type="EMBL" id="KAF1938413.1"/>
    </source>
</evidence>
<name>A0A6A5SEE0_9PLEO</name>
<sequence>MSRKTRPYLDSVSDECSQRPPCYPHLLIAHDHRLLILPAAAIPLTITTTVQMLPRPFDHPRCCVGFGVSFLLPMIVKRAP</sequence>
<protein>
    <submittedName>
        <fullName evidence="1">Uncharacterized protein</fullName>
    </submittedName>
</protein>
<reference evidence="1" key="1">
    <citation type="journal article" date="2020" name="Stud. Mycol.">
        <title>101 Dothideomycetes genomes: a test case for predicting lifestyles and emergence of pathogens.</title>
        <authorList>
            <person name="Haridas S."/>
            <person name="Albert R."/>
            <person name="Binder M."/>
            <person name="Bloem J."/>
            <person name="Labutti K."/>
            <person name="Salamov A."/>
            <person name="Andreopoulos B."/>
            <person name="Baker S."/>
            <person name="Barry K."/>
            <person name="Bills G."/>
            <person name="Bluhm B."/>
            <person name="Cannon C."/>
            <person name="Castanera R."/>
            <person name="Culley D."/>
            <person name="Daum C."/>
            <person name="Ezra D."/>
            <person name="Gonzalez J."/>
            <person name="Henrissat B."/>
            <person name="Kuo A."/>
            <person name="Liang C."/>
            <person name="Lipzen A."/>
            <person name="Lutzoni F."/>
            <person name="Magnuson J."/>
            <person name="Mondo S."/>
            <person name="Nolan M."/>
            <person name="Ohm R."/>
            <person name="Pangilinan J."/>
            <person name="Park H.-J."/>
            <person name="Ramirez L."/>
            <person name="Alfaro M."/>
            <person name="Sun H."/>
            <person name="Tritt A."/>
            <person name="Yoshinaga Y."/>
            <person name="Zwiers L.-H."/>
            <person name="Turgeon B."/>
            <person name="Goodwin S."/>
            <person name="Spatafora J."/>
            <person name="Crous P."/>
            <person name="Grigoriev I."/>
        </authorList>
    </citation>
    <scope>NUCLEOTIDE SEQUENCE</scope>
    <source>
        <strain evidence="1">CBS 161.51</strain>
    </source>
</reference>
<accession>A0A6A5SEE0</accession>
<evidence type="ECO:0000313" key="2">
    <source>
        <dbReference type="Proteomes" id="UP000800038"/>
    </source>
</evidence>
<gene>
    <name evidence="1" type="ORF">EJ02DRAFT_27206</name>
</gene>